<sequence>MGIPHKEEIPLDENGRPCRSCTSFKSWMKGMGKSAQSTNQETNLPPHGSSSALPPDSHSEDPRPQRSDCPVDKDELGRNTWSFLHTMAARYPEKPTQEVQKDMTTFVNLFSKFYPCSYCAKDLQEELKTNQPDTTSRSNLSQWMCRIHNSVNAKLGKPLFDCAKVDERWRTGWQDGSCDE</sequence>
<dbReference type="GO" id="GO:0005758">
    <property type="term" value="C:mitochondrial intermembrane space"/>
    <property type="evidence" value="ECO:0007669"/>
    <property type="project" value="UniProtKB-SubCell"/>
</dbReference>
<feature type="region of interest" description="Disordered" evidence="10">
    <location>
        <begin position="29"/>
        <end position="75"/>
    </location>
</feature>
<dbReference type="FunFam" id="1.20.120.310:FF:000003">
    <property type="entry name" value="Sulfhydryl oxidase"/>
    <property type="match status" value="1"/>
</dbReference>
<dbReference type="Proteomes" id="UP000192578">
    <property type="component" value="Unassembled WGS sequence"/>
</dbReference>
<feature type="domain" description="ERV/ALR sulfhydryl oxidase" evidence="11">
    <location>
        <begin position="69"/>
        <end position="169"/>
    </location>
</feature>
<evidence type="ECO:0000256" key="5">
    <source>
        <dbReference type="ARBA" id="ARBA00023002"/>
    </source>
</evidence>
<keyword evidence="4 9" id="KW-0274">FAD</keyword>
<evidence type="ECO:0000313" key="13">
    <source>
        <dbReference type="Proteomes" id="UP000192578"/>
    </source>
</evidence>
<accession>A0A9X6NML6</accession>
<dbReference type="PANTHER" id="PTHR12645">
    <property type="entry name" value="ALR/ERV"/>
    <property type="match status" value="1"/>
</dbReference>
<comment type="cofactor">
    <cofactor evidence="1 9">
        <name>FAD</name>
        <dbReference type="ChEBI" id="CHEBI:57692"/>
    </cofactor>
</comment>
<protein>
    <recommendedName>
        <fullName evidence="9">Sulfhydryl oxidase</fullName>
        <ecNumber evidence="9">1.8.3.2</ecNumber>
    </recommendedName>
</protein>
<dbReference type="AlphaFoldDB" id="A0A9X6NML6"/>
<organism evidence="12 13">
    <name type="scientific">Hypsibius exemplaris</name>
    <name type="common">Freshwater tardigrade</name>
    <dbReference type="NCBI Taxonomy" id="2072580"/>
    <lineage>
        <taxon>Eukaryota</taxon>
        <taxon>Metazoa</taxon>
        <taxon>Ecdysozoa</taxon>
        <taxon>Tardigrada</taxon>
        <taxon>Eutardigrada</taxon>
        <taxon>Parachela</taxon>
        <taxon>Hypsibioidea</taxon>
        <taxon>Hypsibiidae</taxon>
        <taxon>Hypsibius</taxon>
    </lineage>
</organism>
<dbReference type="PANTHER" id="PTHR12645:SF0">
    <property type="entry name" value="FAD-LINKED SULFHYDRYL OXIDASE ALR"/>
    <property type="match status" value="1"/>
</dbReference>
<evidence type="ECO:0000256" key="4">
    <source>
        <dbReference type="ARBA" id="ARBA00022827"/>
    </source>
</evidence>
<dbReference type="OrthoDB" id="17199at2759"/>
<comment type="caution">
    <text evidence="12">The sequence shown here is derived from an EMBL/GenBank/DDBJ whole genome shotgun (WGS) entry which is preliminary data.</text>
</comment>
<evidence type="ECO:0000256" key="8">
    <source>
        <dbReference type="ARBA" id="ARBA00048864"/>
    </source>
</evidence>
<dbReference type="InterPro" id="IPR036774">
    <property type="entry name" value="ERV/ALR_sulphydryl_oxid_sf"/>
</dbReference>
<comment type="catalytic activity">
    <reaction evidence="8 9">
        <text>2 R'C(R)SH + O2 = R'C(R)S-S(R)CR' + H2O2</text>
        <dbReference type="Rhea" id="RHEA:17357"/>
        <dbReference type="ChEBI" id="CHEBI:15379"/>
        <dbReference type="ChEBI" id="CHEBI:16240"/>
        <dbReference type="ChEBI" id="CHEBI:16520"/>
        <dbReference type="ChEBI" id="CHEBI:17412"/>
        <dbReference type="EC" id="1.8.3.2"/>
    </reaction>
</comment>
<name>A0A9X6NML6_HYPEX</name>
<dbReference type="EC" id="1.8.3.2" evidence="9"/>
<evidence type="ECO:0000256" key="9">
    <source>
        <dbReference type="RuleBase" id="RU371123"/>
    </source>
</evidence>
<dbReference type="SUPFAM" id="SSF69000">
    <property type="entry name" value="FAD-dependent thiol oxidase"/>
    <property type="match status" value="1"/>
</dbReference>
<gene>
    <name evidence="12" type="ORF">BV898_16814</name>
</gene>
<dbReference type="Gene3D" id="1.20.120.310">
    <property type="entry name" value="ERV/ALR sulfhydryl oxidase domain"/>
    <property type="match status" value="1"/>
</dbReference>
<feature type="compositionally biased region" description="Basic and acidic residues" evidence="10">
    <location>
        <begin position="57"/>
        <end position="75"/>
    </location>
</feature>
<evidence type="ECO:0000256" key="6">
    <source>
        <dbReference type="ARBA" id="ARBA00023128"/>
    </source>
</evidence>
<keyword evidence="7" id="KW-1015">Disulfide bond</keyword>
<keyword evidence="5 9" id="KW-0560">Oxidoreductase</keyword>
<keyword evidence="3 9" id="KW-0285">Flavoprotein</keyword>
<keyword evidence="6" id="KW-0496">Mitochondrion</keyword>
<dbReference type="InterPro" id="IPR017905">
    <property type="entry name" value="ERV/ALR_sulphydryl_oxidase"/>
</dbReference>
<comment type="subcellular location">
    <subcellularLocation>
        <location evidence="2">Mitochondrion intermembrane space</location>
    </subcellularLocation>
</comment>
<reference evidence="13" key="1">
    <citation type="submission" date="2017-01" db="EMBL/GenBank/DDBJ databases">
        <title>Comparative genomics of anhydrobiosis in the tardigrade Hypsibius dujardini.</title>
        <authorList>
            <person name="Yoshida Y."/>
            <person name="Koutsovoulos G."/>
            <person name="Laetsch D."/>
            <person name="Stevens L."/>
            <person name="Kumar S."/>
            <person name="Horikawa D."/>
            <person name="Ishino K."/>
            <person name="Komine S."/>
            <person name="Tomita M."/>
            <person name="Blaxter M."/>
            <person name="Arakawa K."/>
        </authorList>
    </citation>
    <scope>NUCLEOTIDE SEQUENCE [LARGE SCALE GENOMIC DNA]</scope>
    <source>
        <strain evidence="13">Z151</strain>
    </source>
</reference>
<dbReference type="Pfam" id="PF04777">
    <property type="entry name" value="Evr1_Alr"/>
    <property type="match status" value="1"/>
</dbReference>
<feature type="compositionally biased region" description="Polar residues" evidence="10">
    <location>
        <begin position="34"/>
        <end position="52"/>
    </location>
</feature>
<evidence type="ECO:0000313" key="12">
    <source>
        <dbReference type="EMBL" id="OWA52359.1"/>
    </source>
</evidence>
<dbReference type="InterPro" id="IPR039799">
    <property type="entry name" value="ALR/ERV"/>
</dbReference>
<evidence type="ECO:0000256" key="1">
    <source>
        <dbReference type="ARBA" id="ARBA00001974"/>
    </source>
</evidence>
<evidence type="ECO:0000256" key="3">
    <source>
        <dbReference type="ARBA" id="ARBA00022630"/>
    </source>
</evidence>
<proteinExistence type="predicted"/>
<dbReference type="GO" id="GO:0016971">
    <property type="term" value="F:flavin-dependent sulfhydryl oxidase activity"/>
    <property type="evidence" value="ECO:0007669"/>
    <property type="project" value="InterPro"/>
</dbReference>
<evidence type="ECO:0000256" key="7">
    <source>
        <dbReference type="ARBA" id="ARBA00023157"/>
    </source>
</evidence>
<dbReference type="EMBL" id="MTYJ01000264">
    <property type="protein sequence ID" value="OWA52359.1"/>
    <property type="molecule type" value="Genomic_DNA"/>
</dbReference>
<evidence type="ECO:0000256" key="10">
    <source>
        <dbReference type="SAM" id="MobiDB-lite"/>
    </source>
</evidence>
<evidence type="ECO:0000256" key="2">
    <source>
        <dbReference type="ARBA" id="ARBA00004569"/>
    </source>
</evidence>
<dbReference type="GO" id="GO:0050660">
    <property type="term" value="F:flavin adenine dinucleotide binding"/>
    <property type="evidence" value="ECO:0007669"/>
    <property type="project" value="TreeGrafter"/>
</dbReference>
<dbReference type="PROSITE" id="PS51324">
    <property type="entry name" value="ERV_ALR"/>
    <property type="match status" value="1"/>
</dbReference>
<keyword evidence="13" id="KW-1185">Reference proteome</keyword>
<evidence type="ECO:0000259" key="11">
    <source>
        <dbReference type="PROSITE" id="PS51324"/>
    </source>
</evidence>